<dbReference type="AlphaFoldDB" id="A0A286TW21"/>
<evidence type="ECO:0000256" key="1">
    <source>
        <dbReference type="SAM" id="Phobius"/>
    </source>
</evidence>
<dbReference type="Proteomes" id="UP000218542">
    <property type="component" value="Unassembled WGS sequence"/>
</dbReference>
<proteinExistence type="predicted"/>
<name>A0A286TW21_9BACT</name>
<dbReference type="RefSeq" id="WP_133111680.1">
    <property type="nucleotide sequence ID" value="NZ_BAOS01000005.1"/>
</dbReference>
<sequence length="330" mass="36414">MFILGMKKIVILPTSIVLGLIVLLVILINVQDRIIKSAIEITSKQVMGVETVIDQFSLSIIKQSVSIEGLRLYQPESFPEGVFIDITEVSGSCKIASLLRKKIHIPKLVLNIKEVILIKDKYENLNVDALTIAREEESKVQDEKAEIVFQIDEMILTIDKVIYKQYSQDDKPVIKAFDIGIKDEKYENITSLQQFAGKILQTVLEPMAARAGLKSAAIYGIAAITGIGTIPVAAGAILFGKNHALTELDQDSQALYEACVATLRKLGEVSKENKENGVIKGKASGCSISIELTKTKQDKTQVKVSARKLFWPKPKIAGGILHEITRNLKK</sequence>
<protein>
    <recommendedName>
        <fullName evidence="4">AsmA domain-containing protein</fullName>
    </recommendedName>
</protein>
<reference evidence="3" key="1">
    <citation type="journal article" date="2017" name="Environ. Microbiol. Rep.">
        <title>Genetic Diversity of Marine Anaerobic Ammonium-Oxidizing Bacteria as Revealed by Genomic and Proteomic Analyses of 'Candidatus Scalindua japonica'.</title>
        <authorList>
            <person name="Oshiki M."/>
            <person name="Mizuto K."/>
            <person name="Kimura Z."/>
            <person name="Kindaichi T."/>
            <person name="Satoh H."/>
            <person name="Okabe S."/>
        </authorList>
    </citation>
    <scope>NUCLEOTIDE SEQUENCE [LARGE SCALE GENOMIC DNA]</scope>
    <source>
        <strain evidence="3">husup-a2</strain>
    </source>
</reference>
<comment type="caution">
    <text evidence="2">The sequence shown here is derived from an EMBL/GenBank/DDBJ whole genome shotgun (WGS) entry which is preliminary data.</text>
</comment>
<dbReference type="EMBL" id="BAOS01000005">
    <property type="protein sequence ID" value="GAX60098.1"/>
    <property type="molecule type" value="Genomic_DNA"/>
</dbReference>
<feature type="transmembrane region" description="Helical" evidence="1">
    <location>
        <begin position="9"/>
        <end position="28"/>
    </location>
</feature>
<keyword evidence="3" id="KW-1185">Reference proteome</keyword>
<keyword evidence="1" id="KW-0472">Membrane</keyword>
<gene>
    <name evidence="2" type="ORF">SCALIN_C05_0183</name>
</gene>
<evidence type="ECO:0000313" key="3">
    <source>
        <dbReference type="Proteomes" id="UP000218542"/>
    </source>
</evidence>
<dbReference type="OrthoDB" id="9766390at2"/>
<accession>A0A286TW21</accession>
<keyword evidence="1" id="KW-0812">Transmembrane</keyword>
<evidence type="ECO:0000313" key="2">
    <source>
        <dbReference type="EMBL" id="GAX60098.1"/>
    </source>
</evidence>
<evidence type="ECO:0008006" key="4">
    <source>
        <dbReference type="Google" id="ProtNLM"/>
    </source>
</evidence>
<organism evidence="2 3">
    <name type="scientific">Candidatus Scalindua japonica</name>
    <dbReference type="NCBI Taxonomy" id="1284222"/>
    <lineage>
        <taxon>Bacteria</taxon>
        <taxon>Pseudomonadati</taxon>
        <taxon>Planctomycetota</taxon>
        <taxon>Candidatus Brocadiia</taxon>
        <taxon>Candidatus Brocadiales</taxon>
        <taxon>Candidatus Scalinduaceae</taxon>
        <taxon>Candidatus Scalindua</taxon>
    </lineage>
</organism>
<keyword evidence="1" id="KW-1133">Transmembrane helix</keyword>